<dbReference type="InterPro" id="IPR016162">
    <property type="entry name" value="Ald_DH_N"/>
</dbReference>
<dbReference type="SUPFAM" id="SSF53720">
    <property type="entry name" value="ALDH-like"/>
    <property type="match status" value="1"/>
</dbReference>
<dbReference type="GO" id="GO:0016620">
    <property type="term" value="F:oxidoreductase activity, acting on the aldehyde or oxo group of donors, NAD or NADP as acceptor"/>
    <property type="evidence" value="ECO:0007669"/>
    <property type="project" value="InterPro"/>
</dbReference>
<dbReference type="InterPro" id="IPR015590">
    <property type="entry name" value="Aldehyde_DH_dom"/>
</dbReference>
<dbReference type="InterPro" id="IPR014729">
    <property type="entry name" value="Rossmann-like_a/b/a_fold"/>
</dbReference>
<evidence type="ECO:0000256" key="5">
    <source>
        <dbReference type="ARBA" id="ARBA00023002"/>
    </source>
</evidence>
<evidence type="ECO:0000256" key="4">
    <source>
        <dbReference type="ARBA" id="ARBA00022840"/>
    </source>
</evidence>
<dbReference type="Gene3D" id="3.40.309.10">
    <property type="entry name" value="Aldehyde Dehydrogenase, Chain A, domain 2"/>
    <property type="match status" value="1"/>
</dbReference>
<dbReference type="Gene3D" id="3.40.605.10">
    <property type="entry name" value="Aldehyde Dehydrogenase, Chain A, domain 1"/>
    <property type="match status" value="1"/>
</dbReference>
<organism evidence="8 9">
    <name type="scientific">Xenorhabdus hominickii</name>
    <dbReference type="NCBI Taxonomy" id="351679"/>
    <lineage>
        <taxon>Bacteria</taxon>
        <taxon>Pseudomonadati</taxon>
        <taxon>Pseudomonadota</taxon>
        <taxon>Gammaproteobacteria</taxon>
        <taxon>Enterobacterales</taxon>
        <taxon>Morganellaceae</taxon>
        <taxon>Xenorhabdus</taxon>
    </lineage>
</organism>
<accession>A0A2G0QER8</accession>
<keyword evidence="3" id="KW-0547">Nucleotide-binding</keyword>
<evidence type="ECO:0000259" key="7">
    <source>
        <dbReference type="Pfam" id="PF00171"/>
    </source>
</evidence>
<dbReference type="RefSeq" id="WP_071933887.1">
    <property type="nucleotide sequence ID" value="NZ_CAWNQJ010000001.1"/>
</dbReference>
<dbReference type="InterPro" id="IPR002904">
    <property type="entry name" value="Lys-tRNA-ligase"/>
</dbReference>
<dbReference type="AlphaFoldDB" id="A0A2G0QER8"/>
<dbReference type="InterPro" id="IPR016160">
    <property type="entry name" value="Ald_DH_CS_CYS"/>
</dbReference>
<evidence type="ECO:0000256" key="1">
    <source>
        <dbReference type="ARBA" id="ARBA00022490"/>
    </source>
</evidence>
<evidence type="ECO:0000256" key="6">
    <source>
        <dbReference type="ARBA" id="ARBA00023146"/>
    </source>
</evidence>
<protein>
    <submittedName>
        <fullName evidence="8">Gamma-aminobutyraldehyde dehydrogenase</fullName>
    </submittedName>
</protein>
<dbReference type="GO" id="GO:0004824">
    <property type="term" value="F:lysine-tRNA ligase activity"/>
    <property type="evidence" value="ECO:0007669"/>
    <property type="project" value="InterPro"/>
</dbReference>
<evidence type="ECO:0000313" key="9">
    <source>
        <dbReference type="Proteomes" id="UP000225433"/>
    </source>
</evidence>
<dbReference type="OrthoDB" id="9803151at2"/>
<dbReference type="EMBL" id="NJAI01000001">
    <property type="protein sequence ID" value="PHM57735.1"/>
    <property type="molecule type" value="Genomic_DNA"/>
</dbReference>
<proteinExistence type="predicted"/>
<dbReference type="InterPro" id="IPR016161">
    <property type="entry name" value="Ald_DH/histidinol_DH"/>
</dbReference>
<dbReference type="InterPro" id="IPR001412">
    <property type="entry name" value="aa-tRNA-synth_I_CS"/>
</dbReference>
<dbReference type="Proteomes" id="UP000225433">
    <property type="component" value="Unassembled WGS sequence"/>
</dbReference>
<reference evidence="8 9" key="1">
    <citation type="journal article" date="2017" name="Nat. Microbiol.">
        <title>Natural product diversity associated with the nematode symbionts Photorhabdus and Xenorhabdus.</title>
        <authorList>
            <person name="Tobias N.J."/>
            <person name="Wolff H."/>
            <person name="Djahanschiri B."/>
            <person name="Grundmann F."/>
            <person name="Kronenwerth M."/>
            <person name="Shi Y.M."/>
            <person name="Simonyi S."/>
            <person name="Grun P."/>
            <person name="Shapiro-Ilan D."/>
            <person name="Pidot S.J."/>
            <person name="Stinear T.P."/>
            <person name="Ebersberger I."/>
            <person name="Bode H.B."/>
        </authorList>
    </citation>
    <scope>NUCLEOTIDE SEQUENCE [LARGE SCALE GENOMIC DNA]</scope>
    <source>
        <strain evidence="8 9">DSM 17903</strain>
    </source>
</reference>
<keyword evidence="5" id="KW-0560">Oxidoreductase</keyword>
<dbReference type="PROSITE" id="PS00070">
    <property type="entry name" value="ALDEHYDE_DEHYDR_CYS"/>
    <property type="match status" value="1"/>
</dbReference>
<gene>
    <name evidence="8" type="ORF">Xhom_00733</name>
</gene>
<dbReference type="PROSITE" id="PS00178">
    <property type="entry name" value="AA_TRNA_LIGASE_I"/>
    <property type="match status" value="1"/>
</dbReference>
<dbReference type="GO" id="GO:0005737">
    <property type="term" value="C:cytoplasm"/>
    <property type="evidence" value="ECO:0007669"/>
    <property type="project" value="InterPro"/>
</dbReference>
<keyword evidence="2" id="KW-0436">Ligase</keyword>
<dbReference type="InterPro" id="IPR016163">
    <property type="entry name" value="Ald_DH_C"/>
</dbReference>
<keyword evidence="6" id="KW-0030">Aminoacyl-tRNA synthetase</keyword>
<dbReference type="SUPFAM" id="SSF52374">
    <property type="entry name" value="Nucleotidylyl transferase"/>
    <property type="match status" value="1"/>
</dbReference>
<evidence type="ECO:0000256" key="2">
    <source>
        <dbReference type="ARBA" id="ARBA00022598"/>
    </source>
</evidence>
<dbReference type="PANTHER" id="PTHR37940">
    <property type="entry name" value="LYSINE--TRNA LIGASE"/>
    <property type="match status" value="1"/>
</dbReference>
<dbReference type="STRING" id="351679.A9255_15140"/>
<evidence type="ECO:0000313" key="8">
    <source>
        <dbReference type="EMBL" id="PHM57735.1"/>
    </source>
</evidence>
<name>A0A2G0QER8_XENHO</name>
<evidence type="ECO:0000256" key="3">
    <source>
        <dbReference type="ARBA" id="ARBA00022741"/>
    </source>
</evidence>
<dbReference type="PANTHER" id="PTHR37940:SF1">
    <property type="entry name" value="LYSINE--TRNA LIGASE"/>
    <property type="match status" value="1"/>
</dbReference>
<dbReference type="GO" id="GO:0006430">
    <property type="term" value="P:lysyl-tRNA aminoacylation"/>
    <property type="evidence" value="ECO:0007669"/>
    <property type="project" value="InterPro"/>
</dbReference>
<feature type="domain" description="Aldehyde dehydrogenase" evidence="7">
    <location>
        <begin position="603"/>
        <end position="903"/>
    </location>
</feature>
<keyword evidence="1" id="KW-0963">Cytoplasm</keyword>
<dbReference type="Pfam" id="PF00171">
    <property type="entry name" value="Aldedh"/>
    <property type="match status" value="1"/>
</dbReference>
<dbReference type="Pfam" id="PF01921">
    <property type="entry name" value="tRNA-synt_1f"/>
    <property type="match status" value="1"/>
</dbReference>
<keyword evidence="4" id="KW-0067">ATP-binding</keyword>
<sequence>MKWYTKEALEINKLIPNGEQINIGAGFGPTGIPHIGTLCEIIRTNLVIKELNNLGRKVNFYLISDDLDPFRKIPSNIPNPEKLNKYIGLPINKVPDPFGVYSSFSEMAENKLFNLAKEYNASCNIVKNSLAYNNGYYNSLIKLFLENFTKINKICKESTGFLRQRTYNIIMPISEITGKVLEHITITDINPDNGEITYYIPSDEIVNKPGSEYGVELRDLYQEELLDKEQTVSVLNGKAKLQWKADWGMRLLYRNIHFEMHGEDLMDSASIARQISITLDKPTPRLYQYGLFLDASGKKISKSKGNGFSLDDAKNLLTPEAIQIYLSKDPKKSTKFYIEQSPRLNDQVNISNKKRLSFYKISRILKASKPTSISSARKFLDLYRRNGEVISEIELTISYNYYLRTKKDNNRGLMTTKEEDYFSFISKSIKKDKKLSKEKIFKLILNSFKKTFPDRDKSQIWVLLYRGLFGDIRGPKIETWIKINDIKSIIEYFENPHKVKSENKSPDDKMKNKESFIMINKDKDNKKYMTKLFKSIDFNQVKEKCDTLSFELKKHSNALIDALAGYQCKIVTEDEILRSIDLLNNIEKNKEYFKKNIYGVTSFLPLNQPIYASVCFGFIPSLMAENVCIRPPTAMHPHYKKFADVINLSKISTSLSTSYEDKELFLSKRVKTTDAVIFTGTPENATKVRKHFRKNTLFILNGAGHNPLVISKDADIDIAIESTKRVVLYNQGQDCAGPNSILVHNEIYELFRRKLISSLKGIEDKVGHYSNYTNIVGPNSDIDHSIKMASIFKINRSYCTYGGEINPIDGMIKPTIFEKPLSLGGNYKEFFAPVFFLQKYQQDQNLADYFSNPSYSANAMYISLFGTSDYISNKLNKTLHLPESILNNTDLHMEEHGYFPYGGQGPAASCLWYDGNRINGNTLPQRDIYQYLVEPYNK</sequence>
<dbReference type="GO" id="GO:0005524">
    <property type="term" value="F:ATP binding"/>
    <property type="evidence" value="ECO:0007669"/>
    <property type="project" value="UniProtKB-KW"/>
</dbReference>
<dbReference type="Gene3D" id="3.40.50.620">
    <property type="entry name" value="HUPs"/>
    <property type="match status" value="2"/>
</dbReference>
<comment type="caution">
    <text evidence="8">The sequence shown here is derived from an EMBL/GenBank/DDBJ whole genome shotgun (WGS) entry which is preliminary data.</text>
</comment>